<name>A0A660C812_9PSEU</name>
<evidence type="ECO:0000313" key="2">
    <source>
        <dbReference type="EMBL" id="TWH19622.1"/>
    </source>
</evidence>
<dbReference type="CDD" id="cd02440">
    <property type="entry name" value="AdoMet_MTases"/>
    <property type="match status" value="1"/>
</dbReference>
<dbReference type="AlphaFoldDB" id="A0A660C812"/>
<dbReference type="GO" id="GO:0032259">
    <property type="term" value="P:methylation"/>
    <property type="evidence" value="ECO:0007669"/>
    <property type="project" value="UniProtKB-KW"/>
</dbReference>
<accession>A0A660C812</accession>
<keyword evidence="2" id="KW-0808">Transferase</keyword>
<proteinExistence type="predicted"/>
<reference evidence="2 3" key="1">
    <citation type="submission" date="2019-07" db="EMBL/GenBank/DDBJ databases">
        <title>R&amp;d 2014.</title>
        <authorList>
            <person name="Klenk H.-P."/>
        </authorList>
    </citation>
    <scope>NUCLEOTIDE SEQUENCE [LARGE SCALE GENOMIC DNA]</scope>
    <source>
        <strain evidence="2 3">DSM 43194</strain>
    </source>
</reference>
<keyword evidence="2" id="KW-0489">Methyltransferase</keyword>
<protein>
    <submittedName>
        <fullName evidence="2">Methyltransferase family protein</fullName>
    </submittedName>
</protein>
<gene>
    <name evidence="2" type="ORF">JD82_01450</name>
</gene>
<dbReference type="GO" id="GO:0008168">
    <property type="term" value="F:methyltransferase activity"/>
    <property type="evidence" value="ECO:0007669"/>
    <property type="project" value="UniProtKB-KW"/>
</dbReference>
<sequence length="186" mass="19626">MTAEQDRVRWNGRYRQRTPSFTPHPLVAHAAEAGLPPGPVLELACGPSGSALTLAAGGRAVTAVDVSDVALEQLRTEAERRGLAARLTCVRADAGAALSAHAGPWAMVLATLFWDAGVFTAAAGAVAPGGLLAWEALRAPDEPSRDVPHPYRVPHGQPARLLPDRFTVAWQAAGETTTRLLARARF</sequence>
<dbReference type="SUPFAM" id="SSF53335">
    <property type="entry name" value="S-adenosyl-L-methionine-dependent methyltransferases"/>
    <property type="match status" value="1"/>
</dbReference>
<dbReference type="Proteomes" id="UP000317303">
    <property type="component" value="Unassembled WGS sequence"/>
</dbReference>
<dbReference type="OrthoDB" id="3471769at2"/>
<dbReference type="Gene3D" id="3.40.50.150">
    <property type="entry name" value="Vaccinia Virus protein VP39"/>
    <property type="match status" value="1"/>
</dbReference>
<dbReference type="InterPro" id="IPR041698">
    <property type="entry name" value="Methyltransf_25"/>
</dbReference>
<organism evidence="2 3">
    <name type="scientific">Prauserella rugosa</name>
    <dbReference type="NCBI Taxonomy" id="43354"/>
    <lineage>
        <taxon>Bacteria</taxon>
        <taxon>Bacillati</taxon>
        <taxon>Actinomycetota</taxon>
        <taxon>Actinomycetes</taxon>
        <taxon>Pseudonocardiales</taxon>
        <taxon>Pseudonocardiaceae</taxon>
        <taxon>Prauserella</taxon>
    </lineage>
</organism>
<dbReference type="InterPro" id="IPR029063">
    <property type="entry name" value="SAM-dependent_MTases_sf"/>
</dbReference>
<keyword evidence="3" id="KW-1185">Reference proteome</keyword>
<dbReference type="Pfam" id="PF13649">
    <property type="entry name" value="Methyltransf_25"/>
    <property type="match status" value="1"/>
</dbReference>
<dbReference type="EMBL" id="VLJV01000001">
    <property type="protein sequence ID" value="TWH19622.1"/>
    <property type="molecule type" value="Genomic_DNA"/>
</dbReference>
<comment type="caution">
    <text evidence="2">The sequence shown here is derived from an EMBL/GenBank/DDBJ whole genome shotgun (WGS) entry which is preliminary data.</text>
</comment>
<feature type="domain" description="Methyltransferase" evidence="1">
    <location>
        <begin position="40"/>
        <end position="130"/>
    </location>
</feature>
<evidence type="ECO:0000259" key="1">
    <source>
        <dbReference type="Pfam" id="PF13649"/>
    </source>
</evidence>
<evidence type="ECO:0000313" key="3">
    <source>
        <dbReference type="Proteomes" id="UP000317303"/>
    </source>
</evidence>
<dbReference type="RefSeq" id="WP_036875703.1">
    <property type="nucleotide sequence ID" value="NZ_JOIJ01000002.1"/>
</dbReference>